<dbReference type="InterPro" id="IPR058245">
    <property type="entry name" value="NreC/VraR/RcsB-like_REC"/>
</dbReference>
<dbReference type="InterPro" id="IPR016032">
    <property type="entry name" value="Sig_transdc_resp-reg_C-effctor"/>
</dbReference>
<dbReference type="Gene3D" id="1.10.10.10">
    <property type="entry name" value="Winged helix-like DNA-binding domain superfamily/Winged helix DNA-binding domain"/>
    <property type="match status" value="1"/>
</dbReference>
<dbReference type="PRINTS" id="PR00038">
    <property type="entry name" value="HTHLUXR"/>
</dbReference>
<dbReference type="Gene3D" id="3.40.50.2300">
    <property type="match status" value="1"/>
</dbReference>
<dbReference type="Pfam" id="PF00196">
    <property type="entry name" value="GerE"/>
    <property type="match status" value="1"/>
</dbReference>
<comment type="caution">
    <text evidence="6">The sequence shown here is derived from an EMBL/GenBank/DDBJ whole genome shotgun (WGS) entry which is preliminary data.</text>
</comment>
<dbReference type="PROSITE" id="PS50110">
    <property type="entry name" value="RESPONSE_REGULATORY"/>
    <property type="match status" value="1"/>
</dbReference>
<dbReference type="CDD" id="cd06170">
    <property type="entry name" value="LuxR_C_like"/>
    <property type="match status" value="1"/>
</dbReference>
<sequence>MTAWTSDTERPHLDCEDGRLSAVLVDDHEIVLEGLERALSREAIDVVAAFRDDASTLRFLGDGSRTAAQVDLAVVDLRLGGRSGVDLVKEILRVRPDIQIAMLTSFEDRAAAMAAVRAGARGFFLKDSLCGELCAGLRRVADGHLVIDARLAAAVLHKEPNQFTIRELAILRLVAEGLSNRQIGDELHLSRYTVKEYLSRTMRKLGTGTRAETVLRAAREGLLPRDQ</sequence>
<dbReference type="SUPFAM" id="SSF46894">
    <property type="entry name" value="C-terminal effector domain of the bipartite response regulators"/>
    <property type="match status" value="1"/>
</dbReference>
<dbReference type="SMART" id="SM00421">
    <property type="entry name" value="HTH_LUXR"/>
    <property type="match status" value="1"/>
</dbReference>
<keyword evidence="2" id="KW-0238">DNA-binding</keyword>
<keyword evidence="1 3" id="KW-0597">Phosphoprotein</keyword>
<proteinExistence type="predicted"/>
<dbReference type="SMART" id="SM00448">
    <property type="entry name" value="REC"/>
    <property type="match status" value="1"/>
</dbReference>
<protein>
    <submittedName>
        <fullName evidence="6">Response regulator transcription factor</fullName>
    </submittedName>
</protein>
<dbReference type="Pfam" id="PF00072">
    <property type="entry name" value="Response_reg"/>
    <property type="match status" value="1"/>
</dbReference>
<feature type="domain" description="Response regulatory" evidence="5">
    <location>
        <begin position="21"/>
        <end position="141"/>
    </location>
</feature>
<dbReference type="PANTHER" id="PTHR43214">
    <property type="entry name" value="TWO-COMPONENT RESPONSE REGULATOR"/>
    <property type="match status" value="1"/>
</dbReference>
<gene>
    <name evidence="6" type="ORF">HF526_25095</name>
</gene>
<name>A0ABX1SI00_9PSEU</name>
<evidence type="ECO:0000256" key="3">
    <source>
        <dbReference type="PROSITE-ProRule" id="PRU00169"/>
    </source>
</evidence>
<dbReference type="PANTHER" id="PTHR43214:SF42">
    <property type="entry name" value="TRANSCRIPTIONAL REGULATORY PROTEIN DESR"/>
    <property type="match status" value="1"/>
</dbReference>
<evidence type="ECO:0000256" key="1">
    <source>
        <dbReference type="ARBA" id="ARBA00022553"/>
    </source>
</evidence>
<dbReference type="SUPFAM" id="SSF52172">
    <property type="entry name" value="CheY-like"/>
    <property type="match status" value="1"/>
</dbReference>
<dbReference type="InterPro" id="IPR036388">
    <property type="entry name" value="WH-like_DNA-bd_sf"/>
</dbReference>
<reference evidence="6 7" key="1">
    <citation type="submission" date="2020-04" db="EMBL/GenBank/DDBJ databases">
        <authorList>
            <person name="Klaysubun C."/>
            <person name="Duangmal K."/>
            <person name="Lipun K."/>
        </authorList>
    </citation>
    <scope>NUCLEOTIDE SEQUENCE [LARGE SCALE GENOMIC DNA]</scope>
    <source>
        <strain evidence="6 7">K10HN5</strain>
    </source>
</reference>
<organism evidence="6 7">
    <name type="scientific">Pseudonocardia acidicola</name>
    <dbReference type="NCBI Taxonomy" id="2724939"/>
    <lineage>
        <taxon>Bacteria</taxon>
        <taxon>Bacillati</taxon>
        <taxon>Actinomycetota</taxon>
        <taxon>Actinomycetes</taxon>
        <taxon>Pseudonocardiales</taxon>
        <taxon>Pseudonocardiaceae</taxon>
        <taxon>Pseudonocardia</taxon>
    </lineage>
</organism>
<evidence type="ECO:0000256" key="2">
    <source>
        <dbReference type="ARBA" id="ARBA00023125"/>
    </source>
</evidence>
<keyword evidence="7" id="KW-1185">Reference proteome</keyword>
<dbReference type="InterPro" id="IPR039420">
    <property type="entry name" value="WalR-like"/>
</dbReference>
<feature type="domain" description="HTH luxR-type" evidence="4">
    <location>
        <begin position="156"/>
        <end position="221"/>
    </location>
</feature>
<dbReference type="CDD" id="cd17535">
    <property type="entry name" value="REC_NarL-like"/>
    <property type="match status" value="1"/>
</dbReference>
<accession>A0ABX1SI00</accession>
<feature type="modified residue" description="4-aspartylphosphate" evidence="3">
    <location>
        <position position="76"/>
    </location>
</feature>
<dbReference type="PROSITE" id="PS50043">
    <property type="entry name" value="HTH_LUXR_2"/>
    <property type="match status" value="1"/>
</dbReference>
<evidence type="ECO:0000259" key="5">
    <source>
        <dbReference type="PROSITE" id="PS50110"/>
    </source>
</evidence>
<dbReference type="InterPro" id="IPR001789">
    <property type="entry name" value="Sig_transdc_resp-reg_receiver"/>
</dbReference>
<evidence type="ECO:0000259" key="4">
    <source>
        <dbReference type="PROSITE" id="PS50043"/>
    </source>
</evidence>
<dbReference type="InterPro" id="IPR011006">
    <property type="entry name" value="CheY-like_superfamily"/>
</dbReference>
<evidence type="ECO:0000313" key="7">
    <source>
        <dbReference type="Proteomes" id="UP000820669"/>
    </source>
</evidence>
<dbReference type="InterPro" id="IPR000792">
    <property type="entry name" value="Tscrpt_reg_LuxR_C"/>
</dbReference>
<evidence type="ECO:0000313" key="6">
    <source>
        <dbReference type="EMBL" id="NMI00560.1"/>
    </source>
</evidence>
<dbReference type="PROSITE" id="PS00622">
    <property type="entry name" value="HTH_LUXR_1"/>
    <property type="match status" value="1"/>
</dbReference>
<dbReference type="RefSeq" id="WP_169384028.1">
    <property type="nucleotide sequence ID" value="NZ_JAAXLA010000059.1"/>
</dbReference>
<dbReference type="Proteomes" id="UP000820669">
    <property type="component" value="Unassembled WGS sequence"/>
</dbReference>
<dbReference type="EMBL" id="JAAXLA010000059">
    <property type="protein sequence ID" value="NMI00560.1"/>
    <property type="molecule type" value="Genomic_DNA"/>
</dbReference>